<evidence type="ECO:0000313" key="3">
    <source>
        <dbReference type="Proteomes" id="UP001596990"/>
    </source>
</evidence>
<dbReference type="InterPro" id="IPR023210">
    <property type="entry name" value="NADP_OxRdtase_dom"/>
</dbReference>
<dbReference type="SUPFAM" id="SSF51430">
    <property type="entry name" value="NAD(P)-linked oxidoreductase"/>
    <property type="match status" value="1"/>
</dbReference>
<proteinExistence type="predicted"/>
<keyword evidence="2" id="KW-0560">Oxidoreductase</keyword>
<feature type="domain" description="NADP-dependent oxidoreductase" evidence="1">
    <location>
        <begin position="14"/>
        <end position="290"/>
    </location>
</feature>
<dbReference type="EMBL" id="JBHTKL010000005">
    <property type="protein sequence ID" value="MFD1020447.1"/>
    <property type="molecule type" value="Genomic_DNA"/>
</dbReference>
<protein>
    <submittedName>
        <fullName evidence="2">Aldo/keto reductase family oxidoreductase</fullName>
        <ecNumber evidence="2">1.-.-.-</ecNumber>
    </submittedName>
</protein>
<dbReference type="InterPro" id="IPR036812">
    <property type="entry name" value="NAD(P)_OxRdtase_dom_sf"/>
</dbReference>
<dbReference type="Proteomes" id="UP001596990">
    <property type="component" value="Unassembled WGS sequence"/>
</dbReference>
<dbReference type="Gene3D" id="3.20.20.100">
    <property type="entry name" value="NADP-dependent oxidoreductase domain"/>
    <property type="match status" value="1"/>
</dbReference>
<evidence type="ECO:0000313" key="2">
    <source>
        <dbReference type="EMBL" id="MFD1020447.1"/>
    </source>
</evidence>
<name>A0ABW3L3U5_9BACI</name>
<dbReference type="PANTHER" id="PTHR43364">
    <property type="entry name" value="NADH-SPECIFIC METHYLGLYOXAL REDUCTASE-RELATED"/>
    <property type="match status" value="1"/>
</dbReference>
<dbReference type="InterPro" id="IPR020471">
    <property type="entry name" value="AKR"/>
</dbReference>
<dbReference type="InterPro" id="IPR050523">
    <property type="entry name" value="AKR_Detox_Biosynth"/>
</dbReference>
<organism evidence="2 3">
    <name type="scientific">Thalassobacillus hwangdonensis</name>
    <dbReference type="NCBI Taxonomy" id="546108"/>
    <lineage>
        <taxon>Bacteria</taxon>
        <taxon>Bacillati</taxon>
        <taxon>Bacillota</taxon>
        <taxon>Bacilli</taxon>
        <taxon>Bacillales</taxon>
        <taxon>Bacillaceae</taxon>
        <taxon>Thalassobacillus</taxon>
    </lineage>
</organism>
<dbReference type="CDD" id="cd19092">
    <property type="entry name" value="AKR_BsYcsN_EcYdhF-like"/>
    <property type="match status" value="1"/>
</dbReference>
<dbReference type="PRINTS" id="PR00069">
    <property type="entry name" value="ALDKETRDTASE"/>
</dbReference>
<dbReference type="Pfam" id="PF00248">
    <property type="entry name" value="Aldo_ket_red"/>
    <property type="match status" value="1"/>
</dbReference>
<sequence length="300" mass="34642">MERIQVAEELSFSRIIHGLWRLADWNYSDDKVLELIEHNLDKGITTFDHADIYGDYTCEALFGRALAKKPELRNKMEIVTKCGIVLPSKNRPENHTHHYNTSQQHIIQSVEQSLINLQTDYLDTLLIHRPDPMMDPAEVAAAFSRLHKDGKVRTFGVSNFKRHHFEMLQSYLEVPLVTNQVEVSTYHLENIQDGTLDFCLEKRIAPMAWSPLAGGKVFQGKEEKAVRVRNTLEKVRREIGAEDIDEVMYAWLLKHPSRIMPIVGSGNVERIDRAVRSLDYTLNHDQWFEILQSSMGHDIP</sequence>
<dbReference type="PANTHER" id="PTHR43364:SF1">
    <property type="entry name" value="OXIDOREDUCTASE YDHF"/>
    <property type="match status" value="1"/>
</dbReference>
<dbReference type="GO" id="GO:0016491">
    <property type="term" value="F:oxidoreductase activity"/>
    <property type="evidence" value="ECO:0007669"/>
    <property type="project" value="UniProtKB-KW"/>
</dbReference>
<comment type="caution">
    <text evidence="2">The sequence shown here is derived from an EMBL/GenBank/DDBJ whole genome shotgun (WGS) entry which is preliminary data.</text>
</comment>
<evidence type="ECO:0000259" key="1">
    <source>
        <dbReference type="Pfam" id="PF00248"/>
    </source>
</evidence>
<gene>
    <name evidence="2" type="ORF">ACFQ2J_14765</name>
</gene>
<accession>A0ABW3L3U5</accession>
<dbReference type="EC" id="1.-.-.-" evidence="2"/>
<keyword evidence="3" id="KW-1185">Reference proteome</keyword>
<reference evidence="3" key="1">
    <citation type="journal article" date="2019" name="Int. J. Syst. Evol. Microbiol.">
        <title>The Global Catalogue of Microorganisms (GCM) 10K type strain sequencing project: providing services to taxonomists for standard genome sequencing and annotation.</title>
        <authorList>
            <consortium name="The Broad Institute Genomics Platform"/>
            <consortium name="The Broad Institute Genome Sequencing Center for Infectious Disease"/>
            <person name="Wu L."/>
            <person name="Ma J."/>
        </authorList>
    </citation>
    <scope>NUCLEOTIDE SEQUENCE [LARGE SCALE GENOMIC DNA]</scope>
    <source>
        <strain evidence="3">CCUG 56607</strain>
    </source>
</reference>
<dbReference type="RefSeq" id="WP_386062084.1">
    <property type="nucleotide sequence ID" value="NZ_JBHTKL010000005.1"/>
</dbReference>